<accession>A0A8T9CAI8</accession>
<gene>
    <name evidence="2" type="ORF">LSUE1_G002233</name>
</gene>
<feature type="region of interest" description="Disordered" evidence="1">
    <location>
        <begin position="1"/>
        <end position="24"/>
    </location>
</feature>
<evidence type="ECO:0000256" key="1">
    <source>
        <dbReference type="SAM" id="MobiDB-lite"/>
    </source>
</evidence>
<proteinExistence type="predicted"/>
<comment type="caution">
    <text evidence="2">The sequence shown here is derived from an EMBL/GenBank/DDBJ whole genome shotgun (WGS) entry which is preliminary data.</text>
</comment>
<dbReference type="AlphaFoldDB" id="A0A8T9CAI8"/>
<name>A0A8T9CAI8_9HELO</name>
<protein>
    <submittedName>
        <fullName evidence="2">Uncharacterized protein</fullName>
    </submittedName>
</protein>
<organism evidence="2 3">
    <name type="scientific">Lachnellula suecica</name>
    <dbReference type="NCBI Taxonomy" id="602035"/>
    <lineage>
        <taxon>Eukaryota</taxon>
        <taxon>Fungi</taxon>
        <taxon>Dikarya</taxon>
        <taxon>Ascomycota</taxon>
        <taxon>Pezizomycotina</taxon>
        <taxon>Leotiomycetes</taxon>
        <taxon>Helotiales</taxon>
        <taxon>Lachnaceae</taxon>
        <taxon>Lachnellula</taxon>
    </lineage>
</organism>
<reference evidence="2 3" key="1">
    <citation type="submission" date="2018-05" db="EMBL/GenBank/DDBJ databases">
        <title>Genome sequencing and assembly of the regulated plant pathogen Lachnellula willkommii and related sister species for the development of diagnostic species identification markers.</title>
        <authorList>
            <person name="Giroux E."/>
            <person name="Bilodeau G."/>
        </authorList>
    </citation>
    <scope>NUCLEOTIDE SEQUENCE [LARGE SCALE GENOMIC DNA]</scope>
    <source>
        <strain evidence="2 3">CBS 268.59</strain>
    </source>
</reference>
<feature type="compositionally biased region" description="Basic residues" evidence="1">
    <location>
        <begin position="1"/>
        <end position="14"/>
    </location>
</feature>
<evidence type="ECO:0000313" key="2">
    <source>
        <dbReference type="EMBL" id="TVY82735.1"/>
    </source>
</evidence>
<dbReference type="EMBL" id="QGMK01000282">
    <property type="protein sequence ID" value="TVY82735.1"/>
    <property type="molecule type" value="Genomic_DNA"/>
</dbReference>
<sequence length="278" mass="31329">MSRHSGSSKHRSHQSRSTDQNPEDLVEQVKSIVTLLYEVVSSRPREWEAYLPSARSATTALDRIHFFRDPQRYAEQVWMLHGLQEFAYHDADSGCIRDIAEWCQTAWLKILRNYPENVETLTGLGNNWLQRSQATLARIHREEGNDSSSQGNGSASGIFHHSFDSDLDLDSDDDVASPPFDPRRQGPLYVEARGYLQPAVDFFARAVRSADALGSTTGDLLASAAESQMSLGNVTGSPGDERHFSHAIRYLRRAQEIPGYSLSIYLQQYLNDYGRYVS</sequence>
<keyword evidence="3" id="KW-1185">Reference proteome</keyword>
<dbReference type="Proteomes" id="UP000469558">
    <property type="component" value="Unassembled WGS sequence"/>
</dbReference>
<evidence type="ECO:0000313" key="3">
    <source>
        <dbReference type="Proteomes" id="UP000469558"/>
    </source>
</evidence>
<dbReference type="OrthoDB" id="5366687at2759"/>